<name>A0A376FR90_ECOLX</name>
<protein>
    <submittedName>
        <fullName evidence="1">Uncharacterized protein</fullName>
    </submittedName>
</protein>
<reference evidence="1 2" key="1">
    <citation type="submission" date="2018-06" db="EMBL/GenBank/DDBJ databases">
        <authorList>
            <consortium name="Pathogen Informatics"/>
            <person name="Doyle S."/>
        </authorList>
    </citation>
    <scope>NUCLEOTIDE SEQUENCE [LARGE SCALE GENOMIC DNA]</scope>
    <source>
        <strain evidence="1 2">NCTC11181</strain>
    </source>
</reference>
<accession>A0A376FR90</accession>
<dbReference type="EMBL" id="UFYN01000002">
    <property type="protein sequence ID" value="STD36093.1"/>
    <property type="molecule type" value="Genomic_DNA"/>
</dbReference>
<dbReference type="Proteomes" id="UP000254219">
    <property type="component" value="Unassembled WGS sequence"/>
</dbReference>
<proteinExistence type="predicted"/>
<evidence type="ECO:0000313" key="2">
    <source>
        <dbReference type="Proteomes" id="UP000254219"/>
    </source>
</evidence>
<evidence type="ECO:0000313" key="1">
    <source>
        <dbReference type="EMBL" id="STD36093.1"/>
    </source>
</evidence>
<sequence length="46" mass="4899">MSASAKTLAVTQESDEKRLSLRFACAGEPVVGRLPCFNQIGQFAGL</sequence>
<dbReference type="AlphaFoldDB" id="A0A376FR90"/>
<organism evidence="1 2">
    <name type="scientific">Escherichia coli</name>
    <dbReference type="NCBI Taxonomy" id="562"/>
    <lineage>
        <taxon>Bacteria</taxon>
        <taxon>Pseudomonadati</taxon>
        <taxon>Pseudomonadota</taxon>
        <taxon>Gammaproteobacteria</taxon>
        <taxon>Enterobacterales</taxon>
        <taxon>Enterobacteriaceae</taxon>
        <taxon>Escherichia</taxon>
    </lineage>
</organism>
<gene>
    <name evidence="1" type="ORF">NCTC11181_01028</name>
</gene>